<gene>
    <name evidence="1" type="ORF">HMPREF0971_01404</name>
</gene>
<evidence type="ECO:0000313" key="2">
    <source>
        <dbReference type="Proteomes" id="UP000004079"/>
    </source>
</evidence>
<organism evidence="1 2">
    <name type="scientific">Segatella oris F0302</name>
    <dbReference type="NCBI Taxonomy" id="649760"/>
    <lineage>
        <taxon>Bacteria</taxon>
        <taxon>Pseudomonadati</taxon>
        <taxon>Bacteroidota</taxon>
        <taxon>Bacteroidia</taxon>
        <taxon>Bacteroidales</taxon>
        <taxon>Prevotellaceae</taxon>
        <taxon>Segatella</taxon>
    </lineage>
</organism>
<reference evidence="1 2" key="1">
    <citation type="submission" date="2009-11" db="EMBL/GenBank/DDBJ databases">
        <authorList>
            <person name="Weinstock G."/>
            <person name="Sodergren E."/>
            <person name="Clifton S."/>
            <person name="Fulton L."/>
            <person name="Fulton B."/>
            <person name="Courtney L."/>
            <person name="Fronick C."/>
            <person name="Harrison M."/>
            <person name="Strong C."/>
            <person name="Farmer C."/>
            <person name="Delahaunty K."/>
            <person name="Markovic C."/>
            <person name="Hall O."/>
            <person name="Minx P."/>
            <person name="Tomlinson C."/>
            <person name="Mitreva M."/>
            <person name="Nelson J."/>
            <person name="Hou S."/>
            <person name="Wollam A."/>
            <person name="Pepin K.H."/>
            <person name="Johnson M."/>
            <person name="Bhonagiri V."/>
            <person name="Nash W.E."/>
            <person name="Warren W."/>
            <person name="Chinwalla A."/>
            <person name="Mardis E.R."/>
            <person name="Wilson R.K."/>
        </authorList>
    </citation>
    <scope>NUCLEOTIDE SEQUENCE [LARGE SCALE GENOMIC DNA]</scope>
    <source>
        <strain evidence="1 2">F0302</strain>
    </source>
</reference>
<dbReference type="Proteomes" id="UP000004079">
    <property type="component" value="Unassembled WGS sequence"/>
</dbReference>
<evidence type="ECO:0000313" key="1">
    <source>
        <dbReference type="EMBL" id="EFB32252.1"/>
    </source>
</evidence>
<sequence>METEIYNKAHGKHLRDICNLKLTAFCHEEKLFLITEACILHVILSLFIPSFCA</sequence>
<dbReference type="EMBL" id="ACUZ02000026">
    <property type="protein sequence ID" value="EFB32252.1"/>
    <property type="molecule type" value="Genomic_DNA"/>
</dbReference>
<comment type="caution">
    <text evidence="1">The sequence shown here is derived from an EMBL/GenBank/DDBJ whole genome shotgun (WGS) entry which is preliminary data.</text>
</comment>
<accession>D1QR01</accession>
<dbReference type="AlphaFoldDB" id="D1QR01"/>
<proteinExistence type="predicted"/>
<protein>
    <submittedName>
        <fullName evidence="1">Uncharacterized protein</fullName>
    </submittedName>
</protein>
<dbReference type="HOGENOM" id="CLU_3064809_0_0_10"/>
<name>D1QR01_9BACT</name>